<evidence type="ECO:0000256" key="1">
    <source>
        <dbReference type="SAM" id="MobiDB-lite"/>
    </source>
</evidence>
<feature type="compositionally biased region" description="Basic and acidic residues" evidence="1">
    <location>
        <begin position="94"/>
        <end position="116"/>
    </location>
</feature>
<reference evidence="2 3" key="1">
    <citation type="journal article" date="2019" name="Commun. Biol.">
        <title>The bagworm genome reveals a unique fibroin gene that provides high tensile strength.</title>
        <authorList>
            <person name="Kono N."/>
            <person name="Nakamura H."/>
            <person name="Ohtoshi R."/>
            <person name="Tomita M."/>
            <person name="Numata K."/>
            <person name="Arakawa K."/>
        </authorList>
    </citation>
    <scope>NUCLEOTIDE SEQUENCE [LARGE SCALE GENOMIC DNA]</scope>
</reference>
<feature type="compositionally biased region" description="Low complexity" evidence="1">
    <location>
        <begin position="132"/>
        <end position="144"/>
    </location>
</feature>
<sequence>MFALKQPLTGRKVFGVVRANIGSRRGRADGRAPSASAGHESYWHLSLFFPVDVLYDKSNGLAGSSRPGSGQQIDGKDSQIYSSGKPGIVHIRRERLTAEPSRSPREPCNREHRDSAHAGSGSGSESTRQCQGRAPTATTFTTAGRGRRAALRHKTIT</sequence>
<keyword evidence="3" id="KW-1185">Reference proteome</keyword>
<evidence type="ECO:0000313" key="3">
    <source>
        <dbReference type="Proteomes" id="UP000299102"/>
    </source>
</evidence>
<dbReference type="AlphaFoldDB" id="A0A4C1UYV6"/>
<feature type="compositionally biased region" description="Basic residues" evidence="1">
    <location>
        <begin position="145"/>
        <end position="157"/>
    </location>
</feature>
<evidence type="ECO:0000313" key="2">
    <source>
        <dbReference type="EMBL" id="GBP31673.1"/>
    </source>
</evidence>
<proteinExistence type="predicted"/>
<feature type="region of interest" description="Disordered" evidence="1">
    <location>
        <begin position="59"/>
        <end position="157"/>
    </location>
</feature>
<organism evidence="2 3">
    <name type="scientific">Eumeta variegata</name>
    <name type="common">Bagworm moth</name>
    <name type="synonym">Eumeta japonica</name>
    <dbReference type="NCBI Taxonomy" id="151549"/>
    <lineage>
        <taxon>Eukaryota</taxon>
        <taxon>Metazoa</taxon>
        <taxon>Ecdysozoa</taxon>
        <taxon>Arthropoda</taxon>
        <taxon>Hexapoda</taxon>
        <taxon>Insecta</taxon>
        <taxon>Pterygota</taxon>
        <taxon>Neoptera</taxon>
        <taxon>Endopterygota</taxon>
        <taxon>Lepidoptera</taxon>
        <taxon>Glossata</taxon>
        <taxon>Ditrysia</taxon>
        <taxon>Tineoidea</taxon>
        <taxon>Psychidae</taxon>
        <taxon>Oiketicinae</taxon>
        <taxon>Eumeta</taxon>
    </lineage>
</organism>
<accession>A0A4C1UYV6</accession>
<gene>
    <name evidence="2" type="ORF">EVAR_84119_1</name>
</gene>
<comment type="caution">
    <text evidence="2">The sequence shown here is derived from an EMBL/GenBank/DDBJ whole genome shotgun (WGS) entry which is preliminary data.</text>
</comment>
<dbReference type="Proteomes" id="UP000299102">
    <property type="component" value="Unassembled WGS sequence"/>
</dbReference>
<protein>
    <submittedName>
        <fullName evidence="2">Uncharacterized protein</fullName>
    </submittedName>
</protein>
<dbReference type="EMBL" id="BGZK01000249">
    <property type="protein sequence ID" value="GBP31673.1"/>
    <property type="molecule type" value="Genomic_DNA"/>
</dbReference>
<name>A0A4C1UYV6_EUMVA</name>